<evidence type="ECO:0000313" key="2">
    <source>
        <dbReference type="Proteomes" id="UP000190667"/>
    </source>
</evidence>
<keyword evidence="2" id="KW-1185">Reference proteome</keyword>
<proteinExistence type="predicted"/>
<dbReference type="OrthoDB" id="9840782at2"/>
<reference evidence="1 2" key="1">
    <citation type="submission" date="2016-12" db="EMBL/GenBank/DDBJ databases">
        <title>Izhakiella australiana sp. nov. of genus Izhakiella isolated from Australian desert.</title>
        <authorList>
            <person name="Ji M."/>
        </authorList>
    </citation>
    <scope>NUCLEOTIDE SEQUENCE [LARGE SCALE GENOMIC DNA]</scope>
    <source>
        <strain evidence="1 2">D4N98</strain>
    </source>
</reference>
<dbReference type="EMBL" id="MRUL01000037">
    <property type="protein sequence ID" value="OON34683.1"/>
    <property type="molecule type" value="Genomic_DNA"/>
</dbReference>
<organism evidence="1 2">
    <name type="scientific">Izhakiella australiensis</name>
    <dbReference type="NCBI Taxonomy" id="1926881"/>
    <lineage>
        <taxon>Bacteria</taxon>
        <taxon>Pseudomonadati</taxon>
        <taxon>Pseudomonadota</taxon>
        <taxon>Gammaproteobacteria</taxon>
        <taxon>Enterobacterales</taxon>
        <taxon>Erwiniaceae</taxon>
        <taxon>Izhakiella</taxon>
    </lineage>
</organism>
<gene>
    <name evidence="1" type="ORF">BTJ39_23535</name>
</gene>
<comment type="caution">
    <text evidence="1">The sequence shown here is derived from an EMBL/GenBank/DDBJ whole genome shotgun (WGS) entry which is preliminary data.</text>
</comment>
<accession>A0A1S8Y7L8</accession>
<dbReference type="AlphaFoldDB" id="A0A1S8Y7L8"/>
<dbReference type="RefSeq" id="WP_078005101.1">
    <property type="nucleotide sequence ID" value="NZ_MRUL01000037.1"/>
</dbReference>
<evidence type="ECO:0000313" key="1">
    <source>
        <dbReference type="EMBL" id="OON34683.1"/>
    </source>
</evidence>
<name>A0A1S8Y7L8_9GAMM</name>
<dbReference type="Proteomes" id="UP000190667">
    <property type="component" value="Unassembled WGS sequence"/>
</dbReference>
<sequence length="777" mass="89581">MMTGKITPQEYKDLSIIMVVINHARYYPLFLTTLKIIFSLIIKIINVLNALAISQIDFNYNIGVIIDKLGDIEQELLDKKYSEITFPYLARYLYLLSLVIPHIESYKKEQLEDFKIHYTGFISHYLRKTLTDAFLHRRNSITIQYGGANHEFIYIFDKDTNESLTEWTNIHDPKESLYFTVRNVLSDKLSEKYALTLPIDELVDIISLITGRAFKKPDWSQMKDSLFDNNLTADDDVYKLIKPDLLKDLFPNIRPNINKPSGEYYGSVPSVITENLKDALIVASTETLNILSQKDTTQLALAIMKSGAAVLSLFSPGGAAILGVLTSVLDQNNPDTERASILKEVDDRIHKALENYRQEEVFNKYRNAVSAYLMRMVSVENENRNKNKPSMGEAKDWEHIINDLHALSISLFKPERSGDFVYGTRHFVIPLASMYLTTIYNRLSCLKVNDNINPELERCAEFFDDWYRYLGKLRDYSLNDLYSIDDIGIATIDLLAGEYEVYDKVLRRKNDRWDSLCGHDDLDRIEWIRGMIYARMRMYLAINTGIHSLCQAYDMAASNYMKILGDKINQPLRTDATETIYFNDICTAAYSSAMNKIEKVNNYKDKDGYYYGGGWYNLTLPANKERYEEPWDDFSRDDCVIKVEFQIGNIIEVREYGPGDYNNFGSELVKSSSKGAGIINLTVPRGFRVIFYSEFNYGELRDKNNAIVEYVGTSEYYPDEKKSYIYHFDNLLFAKSMKVRIDIDCGYPGLVPRAFGRIPKVSWKEVGTPSFWTVGNI</sequence>
<protein>
    <submittedName>
        <fullName evidence="1">Uncharacterized protein</fullName>
    </submittedName>
</protein>